<proteinExistence type="predicted"/>
<sequence>MDISIVKAGPTRTPQLPNFPARTRFAPSPTGHLHIGGLRTALFSYLLAKRTGGQFLLRIEDTDQKRLIPDAEAKLCSDLQWAGLQWDEGPQVGGPYGPYRQSERTAIYQDYASILLEKGLAYRCFCTPGTAGDGVQQTAYVTSGCYQNCSSLASSESRERAQRKAEPFTIRLHQPQDAHKRTYPDLVYGKIQRLKRSSQSTATPEDAAEGVDTDDTILVKSDGTPTYHFANVIDDHLMRITHVIRGAEWMASTPLHYDLYAAFGWEPPLFAHVGLLVDQNQAKLSKRNQSLDMALDLTSMRDVQGVLPEVLCNFLCLLGWSNPTGDDVMGMPKLVENFDLKFTRGNAMVRMEKLWFLQKKHVAQKCLAVTERNDVTPLEDVLKQVEKEARRVYDFSMIVNGELTFLEHKGDVIKDRLSAYCADILLADSKTYQNAQQWVERNRYFFAYADAEVPRPKLTYDEAEQTSPQDIEQYVADMLNTFDWQNAQSIQELERRIHPHLVQRVWHTTLSPENATKLMSTAQSGNIQPGEIAQILMAPHQAGTRTETAVCRQLEREFKTFNTAAMRYMRERLSYGMPGPSVSWIMAVLGEDESRRRLLGNSGWRRS</sequence>
<reference evidence="1" key="1">
    <citation type="submission" date="2023-07" db="EMBL/GenBank/DDBJ databases">
        <title>Black Yeasts Isolated from many extreme environments.</title>
        <authorList>
            <person name="Coleine C."/>
            <person name="Stajich J.E."/>
            <person name="Selbmann L."/>
        </authorList>
    </citation>
    <scope>NUCLEOTIDE SEQUENCE</scope>
    <source>
        <strain evidence="1">CCFEE 5714</strain>
    </source>
</reference>
<dbReference type="EC" id="6.1.1.17" evidence="1"/>
<keyword evidence="2" id="KW-1185">Reference proteome</keyword>
<dbReference type="EMBL" id="JAUTXU010000151">
    <property type="protein sequence ID" value="KAK3703458.1"/>
    <property type="molecule type" value="Genomic_DNA"/>
</dbReference>
<accession>A0ACC3MV61</accession>
<dbReference type="Proteomes" id="UP001281147">
    <property type="component" value="Unassembled WGS sequence"/>
</dbReference>
<evidence type="ECO:0000313" key="1">
    <source>
        <dbReference type="EMBL" id="KAK3703458.1"/>
    </source>
</evidence>
<protein>
    <submittedName>
        <fullName evidence="1">Glutamate--tRNA ligase mitochondrial</fullName>
        <ecNumber evidence="1">6.1.1.17</ecNumber>
    </submittedName>
</protein>
<comment type="caution">
    <text evidence="1">The sequence shown here is derived from an EMBL/GenBank/DDBJ whole genome shotgun (WGS) entry which is preliminary data.</text>
</comment>
<gene>
    <name evidence="1" type="primary">MSE1_2</name>
    <name evidence="1" type="ORF">LTR37_014448</name>
</gene>
<keyword evidence="1" id="KW-0436">Ligase</keyword>
<evidence type="ECO:0000313" key="2">
    <source>
        <dbReference type="Proteomes" id="UP001281147"/>
    </source>
</evidence>
<organism evidence="1 2">
    <name type="scientific">Vermiconidia calcicola</name>
    <dbReference type="NCBI Taxonomy" id="1690605"/>
    <lineage>
        <taxon>Eukaryota</taxon>
        <taxon>Fungi</taxon>
        <taxon>Dikarya</taxon>
        <taxon>Ascomycota</taxon>
        <taxon>Pezizomycotina</taxon>
        <taxon>Dothideomycetes</taxon>
        <taxon>Dothideomycetidae</taxon>
        <taxon>Mycosphaerellales</taxon>
        <taxon>Extremaceae</taxon>
        <taxon>Vermiconidia</taxon>
    </lineage>
</organism>
<name>A0ACC3MV61_9PEZI</name>